<dbReference type="Gene3D" id="1.10.10.10">
    <property type="entry name" value="Winged helix-like DNA-binding domain superfamily/Winged helix DNA-binding domain"/>
    <property type="match status" value="1"/>
</dbReference>
<evidence type="ECO:0000256" key="1">
    <source>
        <dbReference type="ARBA" id="ARBA00011046"/>
    </source>
</evidence>
<evidence type="ECO:0000313" key="5">
    <source>
        <dbReference type="EMBL" id="TWT98159.1"/>
    </source>
</evidence>
<reference evidence="5 6" key="1">
    <citation type="submission" date="2019-02" db="EMBL/GenBank/DDBJ databases">
        <title>Deep-cultivation of Planctomycetes and their phenomic and genomic characterization uncovers novel biology.</title>
        <authorList>
            <person name="Wiegand S."/>
            <person name="Jogler M."/>
            <person name="Boedeker C."/>
            <person name="Pinto D."/>
            <person name="Vollmers J."/>
            <person name="Rivas-Marin E."/>
            <person name="Kohn T."/>
            <person name="Peeters S.H."/>
            <person name="Heuer A."/>
            <person name="Rast P."/>
            <person name="Oberbeckmann S."/>
            <person name="Bunk B."/>
            <person name="Jeske O."/>
            <person name="Meyerdierks A."/>
            <person name="Storesund J.E."/>
            <person name="Kallscheuer N."/>
            <person name="Luecker S."/>
            <person name="Lage O.M."/>
            <person name="Pohl T."/>
            <person name="Merkel B.J."/>
            <person name="Hornburger P."/>
            <person name="Mueller R.-W."/>
            <person name="Bruemmer F."/>
            <person name="Labrenz M."/>
            <person name="Spormann A.M."/>
            <person name="Op Den Camp H."/>
            <person name="Overmann J."/>
            <person name="Amann R."/>
            <person name="Jetten M.S.M."/>
            <person name="Mascher T."/>
            <person name="Medema M.H."/>
            <person name="Devos D.P."/>
            <person name="Kaster A.-K."/>
            <person name="Ovreas L."/>
            <person name="Rohde M."/>
            <person name="Galperin M.Y."/>
            <person name="Jogler C."/>
        </authorList>
    </citation>
    <scope>NUCLEOTIDE SEQUENCE [LARGE SCALE GENOMIC DNA]</scope>
    <source>
        <strain evidence="5 6">Pla108</strain>
    </source>
</reference>
<comment type="similarity">
    <text evidence="1">Belongs to the BlaI transcriptional regulatory family.</text>
</comment>
<dbReference type="RefSeq" id="WP_197526485.1">
    <property type="nucleotide sequence ID" value="NZ_SJPR01000002.1"/>
</dbReference>
<evidence type="ECO:0000313" key="6">
    <source>
        <dbReference type="Proteomes" id="UP000317421"/>
    </source>
</evidence>
<name>A0A5C6AEW7_9BACT</name>
<dbReference type="InterPro" id="IPR005650">
    <property type="entry name" value="BlaI_family"/>
</dbReference>
<organism evidence="5 6">
    <name type="scientific">Botrimarina colliarenosi</name>
    <dbReference type="NCBI Taxonomy" id="2528001"/>
    <lineage>
        <taxon>Bacteria</taxon>
        <taxon>Pseudomonadati</taxon>
        <taxon>Planctomycetota</taxon>
        <taxon>Planctomycetia</taxon>
        <taxon>Pirellulales</taxon>
        <taxon>Lacipirellulaceae</taxon>
        <taxon>Botrimarina</taxon>
    </lineage>
</organism>
<keyword evidence="3" id="KW-0238">DNA-binding</keyword>
<gene>
    <name evidence="5" type="primary">blaI_2</name>
    <name evidence="5" type="ORF">Pla108_23160</name>
</gene>
<dbReference type="PIRSF" id="PIRSF019455">
    <property type="entry name" value="CopR_AtkY"/>
    <property type="match status" value="1"/>
</dbReference>
<accession>A0A5C6AEW7</accession>
<evidence type="ECO:0000256" key="4">
    <source>
        <dbReference type="ARBA" id="ARBA00023163"/>
    </source>
</evidence>
<keyword evidence="6" id="KW-1185">Reference proteome</keyword>
<dbReference type="Proteomes" id="UP000317421">
    <property type="component" value="Unassembled WGS sequence"/>
</dbReference>
<dbReference type="GO" id="GO:0003677">
    <property type="term" value="F:DNA binding"/>
    <property type="evidence" value="ECO:0007669"/>
    <property type="project" value="UniProtKB-KW"/>
</dbReference>
<proteinExistence type="inferred from homology"/>
<dbReference type="AlphaFoldDB" id="A0A5C6AEW7"/>
<evidence type="ECO:0000256" key="2">
    <source>
        <dbReference type="ARBA" id="ARBA00023015"/>
    </source>
</evidence>
<keyword evidence="4" id="KW-0804">Transcription</keyword>
<evidence type="ECO:0000256" key="3">
    <source>
        <dbReference type="ARBA" id="ARBA00023125"/>
    </source>
</evidence>
<dbReference type="Pfam" id="PF03965">
    <property type="entry name" value="Penicillinase_R"/>
    <property type="match status" value="1"/>
</dbReference>
<dbReference type="GO" id="GO:0045892">
    <property type="term" value="P:negative regulation of DNA-templated transcription"/>
    <property type="evidence" value="ECO:0007669"/>
    <property type="project" value="InterPro"/>
</dbReference>
<protein>
    <submittedName>
        <fullName evidence="5">Penicillinase repressor</fullName>
    </submittedName>
</protein>
<dbReference type="Gene3D" id="1.10.4040.10">
    <property type="entry name" value="Penicillinase repressor domain"/>
    <property type="match status" value="1"/>
</dbReference>
<dbReference type="SUPFAM" id="SSF46785">
    <property type="entry name" value="Winged helix' DNA-binding domain"/>
    <property type="match status" value="1"/>
</dbReference>
<dbReference type="InterPro" id="IPR036390">
    <property type="entry name" value="WH_DNA-bd_sf"/>
</dbReference>
<keyword evidence="2" id="KW-0805">Transcription regulation</keyword>
<comment type="caution">
    <text evidence="5">The sequence shown here is derived from an EMBL/GenBank/DDBJ whole genome shotgun (WGS) entry which is preliminary data.</text>
</comment>
<dbReference type="InterPro" id="IPR036388">
    <property type="entry name" value="WH-like_DNA-bd_sf"/>
</dbReference>
<dbReference type="EMBL" id="SJPR01000002">
    <property type="protein sequence ID" value="TWT98159.1"/>
    <property type="molecule type" value="Genomic_DNA"/>
</dbReference>
<sequence>MSQLKESTMLTAAEAEVMNIVWDVGDVTISDIVERLPRSLAYTTVMTTTRILEEKGYVKKSGKRGRAFVYEPRVGRDAARGSMSHEVARRLFGGSMKSLVLNLVHDDAIGADDLAELKQMIESLEASK</sequence>